<evidence type="ECO:0000313" key="3">
    <source>
        <dbReference type="Proteomes" id="UP001152320"/>
    </source>
</evidence>
<comment type="caution">
    <text evidence="2">The sequence shown here is derived from an EMBL/GenBank/DDBJ whole genome shotgun (WGS) entry which is preliminary data.</text>
</comment>
<gene>
    <name evidence="2" type="ORF">HOLleu_06063</name>
</gene>
<feature type="compositionally biased region" description="Basic and acidic residues" evidence="1">
    <location>
        <begin position="194"/>
        <end position="203"/>
    </location>
</feature>
<dbReference type="AlphaFoldDB" id="A0A9Q1CMJ6"/>
<dbReference type="Proteomes" id="UP001152320">
    <property type="component" value="Chromosome 2"/>
</dbReference>
<protein>
    <submittedName>
        <fullName evidence="2">Uncharacterized protein</fullName>
    </submittedName>
</protein>
<name>A0A9Q1CMJ6_HOLLE</name>
<dbReference type="EMBL" id="JAIZAY010000002">
    <property type="protein sequence ID" value="KAJ8047149.1"/>
    <property type="molecule type" value="Genomic_DNA"/>
</dbReference>
<organism evidence="2 3">
    <name type="scientific">Holothuria leucospilota</name>
    <name type="common">Black long sea cucumber</name>
    <name type="synonym">Mertensiothuria leucospilota</name>
    <dbReference type="NCBI Taxonomy" id="206669"/>
    <lineage>
        <taxon>Eukaryota</taxon>
        <taxon>Metazoa</taxon>
        <taxon>Echinodermata</taxon>
        <taxon>Eleutherozoa</taxon>
        <taxon>Echinozoa</taxon>
        <taxon>Holothuroidea</taxon>
        <taxon>Aspidochirotacea</taxon>
        <taxon>Aspidochirotida</taxon>
        <taxon>Holothuriidae</taxon>
        <taxon>Holothuria</taxon>
    </lineage>
</organism>
<accession>A0A9Q1CMJ6</accession>
<evidence type="ECO:0000256" key="1">
    <source>
        <dbReference type="SAM" id="MobiDB-lite"/>
    </source>
</evidence>
<evidence type="ECO:0000313" key="2">
    <source>
        <dbReference type="EMBL" id="KAJ8047149.1"/>
    </source>
</evidence>
<reference evidence="2" key="1">
    <citation type="submission" date="2021-10" db="EMBL/GenBank/DDBJ databases">
        <title>Tropical sea cucumber genome reveals ecological adaptation and Cuvierian tubules defense mechanism.</title>
        <authorList>
            <person name="Chen T."/>
        </authorList>
    </citation>
    <scope>NUCLEOTIDE SEQUENCE</scope>
    <source>
        <strain evidence="2">Nanhai2018</strain>
        <tissue evidence="2">Muscle</tissue>
    </source>
</reference>
<sequence length="249" mass="28166">MPKARSLLKGLSPPNLHSPARALVCISVKWQIPDKMCEELAVEIRLRRSSIHTSFRVSGAVSDYVTKNTFKDQQEYDKSERCKTSVKGRQEFQTEVRGNICRSPEKTPDKVSKLTEVRKAAKLKTVKQDSRLCGKRLKEGGVKQNMKNEMMKKSSVSHRKSHILKSSRVVNVHRLPPSKDIHSSRCKTAASEKTSNEREASKEEITKCDSLKTIAPSLQIATLDHENKTVKLNLRNAVVELHKLKLTLI</sequence>
<proteinExistence type="predicted"/>
<feature type="region of interest" description="Disordered" evidence="1">
    <location>
        <begin position="177"/>
        <end position="203"/>
    </location>
</feature>
<keyword evidence="3" id="KW-1185">Reference proteome</keyword>